<keyword evidence="3" id="KW-1185">Reference proteome</keyword>
<organism evidence="2 3">
    <name type="scientific">Friedmanniomyces endolithicus</name>
    <dbReference type="NCBI Taxonomy" id="329885"/>
    <lineage>
        <taxon>Eukaryota</taxon>
        <taxon>Fungi</taxon>
        <taxon>Dikarya</taxon>
        <taxon>Ascomycota</taxon>
        <taxon>Pezizomycotina</taxon>
        <taxon>Dothideomycetes</taxon>
        <taxon>Dothideomycetidae</taxon>
        <taxon>Mycosphaerellales</taxon>
        <taxon>Teratosphaeriaceae</taxon>
        <taxon>Friedmanniomyces</taxon>
    </lineage>
</organism>
<dbReference type="EMBL" id="JAUJLE010000224">
    <property type="protein sequence ID" value="KAK0966920.1"/>
    <property type="molecule type" value="Genomic_DNA"/>
</dbReference>
<evidence type="ECO:0000313" key="2">
    <source>
        <dbReference type="EMBL" id="KAK0966920.1"/>
    </source>
</evidence>
<comment type="caution">
    <text evidence="2">The sequence shown here is derived from an EMBL/GenBank/DDBJ whole genome shotgun (WGS) entry which is preliminary data.</text>
</comment>
<sequence length="252" mass="28290">MAASSTELRTCISVIKGCIVHDYFPAIIMLPASIKNAQEMAEPQFLLLQSADPKTLREIETSAQSSIHADPGTIRAVFACADGYVYLEAETTFCGIVLPWWLKVREGEASLPPKLLRSQGTYRQIVEYCKEWVICPCQIAGDYYIFSELYPKKGTTAVRDVRERAPYGTFQLLKLPRELRDQIYAYTHPHVDWCSSAMVAIPEQRPTPVVRNLGVASSLSVANRQVGQEYKESLQRNTLSRNTQSRKALVVA</sequence>
<reference evidence="1" key="1">
    <citation type="submission" date="2021-12" db="EMBL/GenBank/DDBJ databases">
        <title>Black yeast isolated from Biological Soil Crust.</title>
        <authorList>
            <person name="Kurbessoian T."/>
        </authorList>
    </citation>
    <scope>NUCLEOTIDE SEQUENCE</scope>
    <source>
        <strain evidence="1">CCFEE 5208</strain>
    </source>
</reference>
<proteinExistence type="predicted"/>
<evidence type="ECO:0000313" key="3">
    <source>
        <dbReference type="Proteomes" id="UP001175353"/>
    </source>
</evidence>
<protein>
    <submittedName>
        <fullName evidence="2">Uncharacterized protein</fullName>
    </submittedName>
</protein>
<dbReference type="Proteomes" id="UP001168146">
    <property type="component" value="Unassembled WGS sequence"/>
</dbReference>
<dbReference type="Proteomes" id="UP001175353">
    <property type="component" value="Unassembled WGS sequence"/>
</dbReference>
<name>A0AAN6K6G4_9PEZI</name>
<dbReference type="EMBL" id="JASUXU010000008">
    <property type="protein sequence ID" value="KAK0325167.1"/>
    <property type="molecule type" value="Genomic_DNA"/>
</dbReference>
<gene>
    <name evidence="1" type="ORF">LTR82_004154</name>
    <name evidence="2" type="ORF">LTR91_017365</name>
</gene>
<accession>A0AAN6K6G4</accession>
<dbReference type="AlphaFoldDB" id="A0AAN6K6G4"/>
<reference evidence="2" key="2">
    <citation type="submission" date="2023-06" db="EMBL/GenBank/DDBJ databases">
        <title>Black Yeasts Isolated from many extreme environments.</title>
        <authorList>
            <person name="Coleine C."/>
            <person name="Stajich J.E."/>
            <person name="Selbmann L."/>
        </authorList>
    </citation>
    <scope>NUCLEOTIDE SEQUENCE</scope>
    <source>
        <strain evidence="2">CCFEE 5200</strain>
    </source>
</reference>
<evidence type="ECO:0000313" key="1">
    <source>
        <dbReference type="EMBL" id="KAK0325167.1"/>
    </source>
</evidence>